<proteinExistence type="predicted"/>
<dbReference type="AlphaFoldDB" id="A0A255YXE1"/>
<organism evidence="1 2">
    <name type="scientific">Flavobacterium cyanobacteriorum</name>
    <dbReference type="NCBI Taxonomy" id="2022802"/>
    <lineage>
        <taxon>Bacteria</taxon>
        <taxon>Pseudomonadati</taxon>
        <taxon>Bacteroidota</taxon>
        <taxon>Flavobacteriia</taxon>
        <taxon>Flavobacteriales</taxon>
        <taxon>Flavobacteriaceae</taxon>
        <taxon>Flavobacterium</taxon>
    </lineage>
</organism>
<keyword evidence="2" id="KW-1185">Reference proteome</keyword>
<dbReference type="OrthoDB" id="1376363at2"/>
<comment type="caution">
    <text evidence="1">The sequence shown here is derived from an EMBL/GenBank/DDBJ whole genome shotgun (WGS) entry which is preliminary data.</text>
</comment>
<gene>
    <name evidence="1" type="ORF">CHU92_12505</name>
</gene>
<name>A0A255YXE1_9FLAO</name>
<dbReference type="EMBL" id="NOXV01000298">
    <property type="protein sequence ID" value="OYQ33903.1"/>
    <property type="molecule type" value="Genomic_DNA"/>
</dbReference>
<accession>A0A255YXE1</accession>
<evidence type="ECO:0000313" key="1">
    <source>
        <dbReference type="EMBL" id="OYQ33903.1"/>
    </source>
</evidence>
<dbReference type="Proteomes" id="UP000216605">
    <property type="component" value="Unassembled WGS sequence"/>
</dbReference>
<dbReference type="RefSeq" id="WP_094416075.1">
    <property type="nucleotide sequence ID" value="NZ_NOXV01000298.1"/>
</dbReference>
<reference evidence="1 2" key="1">
    <citation type="submission" date="2017-07" db="EMBL/GenBank/DDBJ databases">
        <title>Flavobacterium cyanobacteriorum sp. nov., isolated from cyanobacterial aggregates in a eutrophic lake.</title>
        <authorList>
            <person name="Cai H."/>
        </authorList>
    </citation>
    <scope>NUCLEOTIDE SEQUENCE [LARGE SCALE GENOMIC DNA]</scope>
    <source>
        <strain evidence="1 2">TH021</strain>
    </source>
</reference>
<protein>
    <recommendedName>
        <fullName evidence="3">YxeA family protein</fullName>
    </recommendedName>
</protein>
<evidence type="ECO:0008006" key="3">
    <source>
        <dbReference type="Google" id="ProtNLM"/>
    </source>
</evidence>
<evidence type="ECO:0000313" key="2">
    <source>
        <dbReference type="Proteomes" id="UP000216605"/>
    </source>
</evidence>
<sequence>MKKISKIILLLLVIVVICFIIDGYHRKYNLENYGKTTIGKYVSQRNYPKSQQNFFIYYVKGVKYKHDGGRTPRGFSKNIGNFYKIKYSIKYKGVIKPLFDEQVTDTTEILQAGFTKEDLKK</sequence>